<evidence type="ECO:0000313" key="1">
    <source>
        <dbReference type="EMBL" id="ACJ78280.1"/>
    </source>
</evidence>
<organism evidence="1 2">
    <name type="scientific">Bacillus cereus (strain AH187)</name>
    <dbReference type="NCBI Taxonomy" id="405534"/>
    <lineage>
        <taxon>Bacteria</taxon>
        <taxon>Bacillati</taxon>
        <taxon>Bacillota</taxon>
        <taxon>Bacilli</taxon>
        <taxon>Bacillales</taxon>
        <taxon>Bacillaceae</taxon>
        <taxon>Bacillus</taxon>
        <taxon>Bacillus cereus group</taxon>
    </lineage>
</organism>
<dbReference type="KEGG" id="bcr:BCAH187_A4755"/>
<proteinExistence type="predicted"/>
<protein>
    <submittedName>
        <fullName evidence="1">Uncharacterized protein</fullName>
    </submittedName>
</protein>
<dbReference type="AlphaFoldDB" id="B7HRR8"/>
<reference evidence="1 2" key="1">
    <citation type="submission" date="2008-10" db="EMBL/GenBank/DDBJ databases">
        <title>Genome sequence of Bacillus cereus AH187.</title>
        <authorList>
            <person name="Dodson R.J."/>
            <person name="Durkin A.S."/>
            <person name="Rosovitz M.J."/>
            <person name="Rasko D.A."/>
            <person name="Kolsto A.B."/>
            <person name="Okstad O.A."/>
            <person name="Ravel J."/>
            <person name="Sutton G."/>
        </authorList>
    </citation>
    <scope>NUCLEOTIDE SEQUENCE [LARGE SCALE GENOMIC DNA]</scope>
    <source>
        <strain evidence="1 2">AH187</strain>
    </source>
</reference>
<gene>
    <name evidence="1" type="ordered locus">BCAH187_A4755</name>
</gene>
<dbReference type="HOGENOM" id="CLU_3131937_0_0_9"/>
<evidence type="ECO:0000313" key="2">
    <source>
        <dbReference type="Proteomes" id="UP000002214"/>
    </source>
</evidence>
<name>B7HRR8_BACC7</name>
<accession>B7HRR8</accession>
<dbReference type="Proteomes" id="UP000002214">
    <property type="component" value="Chromosome"/>
</dbReference>
<sequence length="49" mass="6036">MVINHFRVPLHHYQIKKHVLSQNGKNELWLYKKQKNSFDLVFLCYFSRS</sequence>
<dbReference type="EMBL" id="CP001177">
    <property type="protein sequence ID" value="ACJ78280.1"/>
    <property type="molecule type" value="Genomic_DNA"/>
</dbReference>